<dbReference type="Gene3D" id="1.20.5.110">
    <property type="match status" value="1"/>
</dbReference>
<feature type="coiled-coil region" evidence="1">
    <location>
        <begin position="10"/>
        <end position="72"/>
    </location>
</feature>
<dbReference type="EMBL" id="JAMQKC010000004">
    <property type="protein sequence ID" value="MDC3416650.1"/>
    <property type="molecule type" value="Genomic_DNA"/>
</dbReference>
<evidence type="ECO:0000256" key="1">
    <source>
        <dbReference type="SAM" id="Coils"/>
    </source>
</evidence>
<proteinExistence type="predicted"/>
<protein>
    <recommendedName>
        <fullName evidence="4">t-SNARE coiled-coil homology domain-containing protein</fullName>
    </recommendedName>
</protein>
<dbReference type="Gene3D" id="3.90.20.10">
    <property type="match status" value="1"/>
</dbReference>
<evidence type="ECO:0000313" key="3">
    <source>
        <dbReference type="Proteomes" id="UP001145069"/>
    </source>
</evidence>
<organism evidence="2 3">
    <name type="scientific">Aquibacillus salsiterrae</name>
    <dbReference type="NCBI Taxonomy" id="2950439"/>
    <lineage>
        <taxon>Bacteria</taxon>
        <taxon>Bacillati</taxon>
        <taxon>Bacillota</taxon>
        <taxon>Bacilli</taxon>
        <taxon>Bacillales</taxon>
        <taxon>Bacillaceae</taxon>
        <taxon>Aquibacillus</taxon>
    </lineage>
</organism>
<dbReference type="SUPFAM" id="SSF57997">
    <property type="entry name" value="Tropomyosin"/>
    <property type="match status" value="1"/>
</dbReference>
<dbReference type="AlphaFoldDB" id="A0A9X4AFW5"/>
<sequence length="96" mass="11533">MMEVGNNEILQAIRELNDNMNRKFKQVDAKFEQIDERFEQIDRRFEQIDRRFEQIENRLDNIEHRLGSVEKNTSFLYTEVGKNSLKIKQLSGQAEQ</sequence>
<dbReference type="Proteomes" id="UP001145069">
    <property type="component" value="Unassembled WGS sequence"/>
</dbReference>
<evidence type="ECO:0008006" key="4">
    <source>
        <dbReference type="Google" id="ProtNLM"/>
    </source>
</evidence>
<keyword evidence="3" id="KW-1185">Reference proteome</keyword>
<gene>
    <name evidence="2" type="ORF">NC799_06935</name>
</gene>
<keyword evidence="1" id="KW-0175">Coiled coil</keyword>
<reference evidence="2" key="1">
    <citation type="submission" date="2022-06" db="EMBL/GenBank/DDBJ databases">
        <title>Aquibacillus sp. a new bacterium isolated from soil saline samples.</title>
        <authorList>
            <person name="Galisteo C."/>
            <person name="De La Haba R."/>
            <person name="Sanchez-Porro C."/>
            <person name="Ventosa A."/>
        </authorList>
    </citation>
    <scope>NUCLEOTIDE SEQUENCE</scope>
    <source>
        <strain evidence="2">3ASR75-54</strain>
    </source>
</reference>
<accession>A0A9X4AFW5</accession>
<name>A0A9X4AFW5_9BACI</name>
<comment type="caution">
    <text evidence="2">The sequence shown here is derived from an EMBL/GenBank/DDBJ whole genome shotgun (WGS) entry which is preliminary data.</text>
</comment>
<evidence type="ECO:0000313" key="2">
    <source>
        <dbReference type="EMBL" id="MDC3416650.1"/>
    </source>
</evidence>